<feature type="region of interest" description="Disordered" evidence="1">
    <location>
        <begin position="1"/>
        <end position="115"/>
    </location>
</feature>
<reference evidence="2 4" key="1">
    <citation type="journal article" date="2014" name="BMC Genomics">
        <title>Genome sequence of Anopheles sinensis provides insight into genetics basis of mosquito competence for malaria parasites.</title>
        <authorList>
            <person name="Zhou D."/>
            <person name="Zhang D."/>
            <person name="Ding G."/>
            <person name="Shi L."/>
            <person name="Hou Q."/>
            <person name="Ye Y."/>
            <person name="Xu Y."/>
            <person name="Zhou H."/>
            <person name="Xiong C."/>
            <person name="Li S."/>
            <person name="Yu J."/>
            <person name="Hong S."/>
            <person name="Yu X."/>
            <person name="Zou P."/>
            <person name="Chen C."/>
            <person name="Chang X."/>
            <person name="Wang W."/>
            <person name="Lv Y."/>
            <person name="Sun Y."/>
            <person name="Ma L."/>
            <person name="Shen B."/>
            <person name="Zhu C."/>
        </authorList>
    </citation>
    <scope>NUCLEOTIDE SEQUENCE [LARGE SCALE GENOMIC DNA]</scope>
</reference>
<sequence length="115" mass="12828">MQKTKTDSTDHQHTRTRLRLANQTAYDQATAMGPSDALGIGNEASRRSTDLPDHCLPKQEQGTSRADEQKKRRKRQQKPVVHVQDAPFAMLHSQMSGRKSWTCPGANVSQTTQGD</sequence>
<organism evidence="2">
    <name type="scientific">Anopheles sinensis</name>
    <name type="common">Mosquito</name>
    <dbReference type="NCBI Taxonomy" id="74873"/>
    <lineage>
        <taxon>Eukaryota</taxon>
        <taxon>Metazoa</taxon>
        <taxon>Ecdysozoa</taxon>
        <taxon>Arthropoda</taxon>
        <taxon>Hexapoda</taxon>
        <taxon>Insecta</taxon>
        <taxon>Pterygota</taxon>
        <taxon>Neoptera</taxon>
        <taxon>Endopterygota</taxon>
        <taxon>Diptera</taxon>
        <taxon>Nematocera</taxon>
        <taxon>Culicoidea</taxon>
        <taxon>Culicidae</taxon>
        <taxon>Anophelinae</taxon>
        <taxon>Anopheles</taxon>
    </lineage>
</organism>
<evidence type="ECO:0000256" key="1">
    <source>
        <dbReference type="SAM" id="MobiDB-lite"/>
    </source>
</evidence>
<protein>
    <submittedName>
        <fullName evidence="2 3">LPS glycosyltransferase IcsA</fullName>
    </submittedName>
</protein>
<name>A0A084WS45_ANOSI</name>
<proteinExistence type="predicted"/>
<dbReference type="GO" id="GO:0016740">
    <property type="term" value="F:transferase activity"/>
    <property type="evidence" value="ECO:0007669"/>
    <property type="project" value="UniProtKB-KW"/>
</dbReference>
<accession>A0A084WS45</accession>
<dbReference type="AlphaFoldDB" id="A0A084WS45"/>
<dbReference type="EMBL" id="ATLV01026325">
    <property type="status" value="NOT_ANNOTATED_CDS"/>
    <property type="molecule type" value="Genomic_DNA"/>
</dbReference>
<dbReference type="EnsemblMetazoa" id="ASIC021339-RA">
    <property type="protein sequence ID" value="ASIC021339-PA"/>
    <property type="gene ID" value="ASIC021339"/>
</dbReference>
<evidence type="ECO:0000313" key="3">
    <source>
        <dbReference type="EnsemblMetazoa" id="ASIC021339-PA"/>
    </source>
</evidence>
<dbReference type="EMBL" id="KE525409">
    <property type="protein sequence ID" value="KFB53039.1"/>
    <property type="molecule type" value="Genomic_DNA"/>
</dbReference>
<feature type="compositionally biased region" description="Basic and acidic residues" evidence="1">
    <location>
        <begin position="1"/>
        <end position="13"/>
    </location>
</feature>
<reference evidence="3" key="2">
    <citation type="submission" date="2020-05" db="UniProtKB">
        <authorList>
            <consortium name="EnsemblMetazoa"/>
        </authorList>
    </citation>
    <scope>IDENTIFICATION</scope>
</reference>
<dbReference type="Proteomes" id="UP000030765">
    <property type="component" value="Unassembled WGS sequence"/>
</dbReference>
<keyword evidence="2" id="KW-0808">Transferase</keyword>
<keyword evidence="4" id="KW-1185">Reference proteome</keyword>
<dbReference type="VEuPathDB" id="VectorBase:ASIC021339"/>
<evidence type="ECO:0000313" key="4">
    <source>
        <dbReference type="Proteomes" id="UP000030765"/>
    </source>
</evidence>
<feature type="compositionally biased region" description="Basic and acidic residues" evidence="1">
    <location>
        <begin position="44"/>
        <end position="57"/>
    </location>
</feature>
<evidence type="ECO:0000313" key="2">
    <source>
        <dbReference type="EMBL" id="KFB53039.1"/>
    </source>
</evidence>
<gene>
    <name evidence="2" type="ORF">ZHAS_00021339</name>
</gene>